<dbReference type="Pfam" id="PF07653">
    <property type="entry name" value="SH3_2"/>
    <property type="match status" value="1"/>
</dbReference>
<dbReference type="EMBL" id="JARKHS020029738">
    <property type="protein sequence ID" value="KAK8762834.1"/>
    <property type="molecule type" value="Genomic_DNA"/>
</dbReference>
<accession>A0AAQ4DK44</accession>
<comment type="caution">
    <text evidence="4">The sequence shown here is derived from an EMBL/GenBank/DDBJ whole genome shotgun (WGS) entry which is preliminary data.</text>
</comment>
<dbReference type="Proteomes" id="UP001321473">
    <property type="component" value="Unassembled WGS sequence"/>
</dbReference>
<dbReference type="PROSITE" id="PS50002">
    <property type="entry name" value="SH3"/>
    <property type="match status" value="1"/>
</dbReference>
<dbReference type="Gene3D" id="2.30.30.40">
    <property type="entry name" value="SH3 Domains"/>
    <property type="match status" value="1"/>
</dbReference>
<evidence type="ECO:0000256" key="2">
    <source>
        <dbReference type="PROSITE-ProRule" id="PRU00192"/>
    </source>
</evidence>
<evidence type="ECO:0000313" key="5">
    <source>
        <dbReference type="Proteomes" id="UP001321473"/>
    </source>
</evidence>
<evidence type="ECO:0000256" key="1">
    <source>
        <dbReference type="ARBA" id="ARBA00022443"/>
    </source>
</evidence>
<feature type="domain" description="SH3" evidence="3">
    <location>
        <begin position="1"/>
        <end position="27"/>
    </location>
</feature>
<evidence type="ECO:0000313" key="4">
    <source>
        <dbReference type="EMBL" id="KAK8762834.1"/>
    </source>
</evidence>
<protein>
    <recommendedName>
        <fullName evidence="3">SH3 domain-containing protein</fullName>
    </recommendedName>
</protein>
<dbReference type="AlphaFoldDB" id="A0AAQ4DK44"/>
<evidence type="ECO:0000259" key="3">
    <source>
        <dbReference type="PROSITE" id="PS50002"/>
    </source>
</evidence>
<feature type="non-terminal residue" evidence="4">
    <location>
        <position position="1"/>
    </location>
</feature>
<proteinExistence type="predicted"/>
<dbReference type="InterPro" id="IPR036028">
    <property type="entry name" value="SH3-like_dom_sf"/>
</dbReference>
<dbReference type="InterPro" id="IPR001452">
    <property type="entry name" value="SH3_domain"/>
</dbReference>
<sequence>IDEGWWRGKCNGKVGLFPANYVQPSVLRACNWKRVLPNQSCRATAYNEDGTDSMQLAQWLTVFAETNNCNIVRNIRTANTAVHMLLPVSDVF</sequence>
<keyword evidence="5" id="KW-1185">Reference proteome</keyword>
<keyword evidence="1 2" id="KW-0728">SH3 domain</keyword>
<name>A0AAQ4DK44_AMBAM</name>
<organism evidence="4 5">
    <name type="scientific">Amblyomma americanum</name>
    <name type="common">Lone star tick</name>
    <dbReference type="NCBI Taxonomy" id="6943"/>
    <lineage>
        <taxon>Eukaryota</taxon>
        <taxon>Metazoa</taxon>
        <taxon>Ecdysozoa</taxon>
        <taxon>Arthropoda</taxon>
        <taxon>Chelicerata</taxon>
        <taxon>Arachnida</taxon>
        <taxon>Acari</taxon>
        <taxon>Parasitiformes</taxon>
        <taxon>Ixodida</taxon>
        <taxon>Ixodoidea</taxon>
        <taxon>Ixodidae</taxon>
        <taxon>Amblyomminae</taxon>
        <taxon>Amblyomma</taxon>
    </lineage>
</organism>
<dbReference type="SUPFAM" id="SSF50044">
    <property type="entry name" value="SH3-domain"/>
    <property type="match status" value="1"/>
</dbReference>
<reference evidence="4 5" key="1">
    <citation type="journal article" date="2023" name="Arcadia Sci">
        <title>De novo assembly of a long-read Amblyomma americanum tick genome.</title>
        <authorList>
            <person name="Chou S."/>
            <person name="Poskanzer K.E."/>
            <person name="Rollins M."/>
            <person name="Thuy-Boun P.S."/>
        </authorList>
    </citation>
    <scope>NUCLEOTIDE SEQUENCE [LARGE SCALE GENOMIC DNA]</scope>
    <source>
        <strain evidence="4">F_SG_1</strain>
        <tissue evidence="4">Salivary glands</tissue>
    </source>
</reference>
<gene>
    <name evidence="4" type="ORF">V5799_034556</name>
</gene>